<dbReference type="OrthoDB" id="6637365at2"/>
<organism evidence="1 2">
    <name type="scientific">Morganella psychrotolerans</name>
    <dbReference type="NCBI Taxonomy" id="368603"/>
    <lineage>
        <taxon>Bacteria</taxon>
        <taxon>Pseudomonadati</taxon>
        <taxon>Pseudomonadota</taxon>
        <taxon>Gammaproteobacteria</taxon>
        <taxon>Enterobacterales</taxon>
        <taxon>Morganellaceae</taxon>
        <taxon>Morganella</taxon>
    </lineage>
</organism>
<accession>A0A5M9R321</accession>
<comment type="caution">
    <text evidence="1">The sequence shown here is derived from an EMBL/GenBank/DDBJ whole genome shotgun (WGS) entry which is preliminary data.</text>
</comment>
<protein>
    <submittedName>
        <fullName evidence="1">Uncharacterized protein</fullName>
    </submittedName>
</protein>
<name>A0A5M9R321_9GAMM</name>
<sequence>MKQLSVVEIDMVSGAGVYSDAGALIGRGVGTIVGHYKGTEQSADIGSQFGETIGTIVDQSVSLISSWVKASRK</sequence>
<reference evidence="1 2" key="1">
    <citation type="submission" date="2019-09" db="EMBL/GenBank/DDBJ databases">
        <title>Draft genome sequence of various Type strains from the CCUG.</title>
        <authorList>
            <person name="Pineiro-Iglesias B."/>
            <person name="Tunovic T."/>
            <person name="Unosson C."/>
            <person name="Inganas E."/>
            <person name="Ohlen M."/>
            <person name="Cardew S."/>
            <person name="Jensie-Markopoulos S."/>
            <person name="Salva-Serra F."/>
            <person name="Jaen-Luchoro D."/>
            <person name="Karlsson R."/>
            <person name="Svensson-Stadler L."/>
            <person name="Chun J."/>
            <person name="Moore E."/>
        </authorList>
    </citation>
    <scope>NUCLEOTIDE SEQUENCE [LARGE SCALE GENOMIC DNA]</scope>
    <source>
        <strain evidence="1 2">CCUG 53682T</strain>
    </source>
</reference>
<proteinExistence type="predicted"/>
<dbReference type="Proteomes" id="UP000322181">
    <property type="component" value="Unassembled WGS sequence"/>
</dbReference>
<dbReference type="RefSeq" id="WP_067368038.1">
    <property type="nucleotide sequence ID" value="NZ_BAAAFS010000003.1"/>
</dbReference>
<gene>
    <name evidence="1" type="ORF">F4V73_13445</name>
</gene>
<evidence type="ECO:0000313" key="2">
    <source>
        <dbReference type="Proteomes" id="UP000322181"/>
    </source>
</evidence>
<dbReference type="EMBL" id="VXKB01000003">
    <property type="protein sequence ID" value="KAA8714838.1"/>
    <property type="molecule type" value="Genomic_DNA"/>
</dbReference>
<dbReference type="AlphaFoldDB" id="A0A5M9R321"/>
<evidence type="ECO:0000313" key="1">
    <source>
        <dbReference type="EMBL" id="KAA8714838.1"/>
    </source>
</evidence>